<dbReference type="InterPro" id="IPR011034">
    <property type="entry name" value="Formyl_transferase-like_C_sf"/>
</dbReference>
<evidence type="ECO:0000259" key="6">
    <source>
        <dbReference type="Pfam" id="PF02911"/>
    </source>
</evidence>
<dbReference type="GO" id="GO:0004479">
    <property type="term" value="F:methionyl-tRNA formyltransferase activity"/>
    <property type="evidence" value="ECO:0007669"/>
    <property type="project" value="UniProtKB-EC"/>
</dbReference>
<dbReference type="GO" id="GO:0005829">
    <property type="term" value="C:cytosol"/>
    <property type="evidence" value="ECO:0007669"/>
    <property type="project" value="TreeGrafter"/>
</dbReference>
<dbReference type="SUPFAM" id="SSF50486">
    <property type="entry name" value="FMT C-terminal domain-like"/>
    <property type="match status" value="1"/>
</dbReference>
<evidence type="ECO:0000256" key="4">
    <source>
        <dbReference type="ARBA" id="ARBA00022917"/>
    </source>
</evidence>
<keyword evidence="3 7" id="KW-0808">Transferase</keyword>
<feature type="domain" description="Formyl transferase N-terminal" evidence="5">
    <location>
        <begin position="12"/>
        <end position="189"/>
    </location>
</feature>
<dbReference type="PANTHER" id="PTHR11138:SF5">
    <property type="entry name" value="METHIONYL-TRNA FORMYLTRANSFERASE, MITOCHONDRIAL"/>
    <property type="match status" value="1"/>
</dbReference>
<dbReference type="InterPro" id="IPR002376">
    <property type="entry name" value="Formyl_transf_N"/>
</dbReference>
<dbReference type="CDD" id="cd08704">
    <property type="entry name" value="Met_tRNA_FMT_C"/>
    <property type="match status" value="1"/>
</dbReference>
<feature type="domain" description="Formyl transferase C-terminal" evidence="6">
    <location>
        <begin position="219"/>
        <end position="316"/>
    </location>
</feature>
<reference evidence="7" key="1">
    <citation type="submission" date="2016-10" db="EMBL/GenBank/DDBJ databases">
        <title>Sequence of Gallionella enrichment culture.</title>
        <authorList>
            <person name="Poehlein A."/>
            <person name="Muehling M."/>
            <person name="Daniel R."/>
        </authorList>
    </citation>
    <scope>NUCLEOTIDE SEQUENCE</scope>
</reference>
<organism evidence="7">
    <name type="scientific">mine drainage metagenome</name>
    <dbReference type="NCBI Taxonomy" id="410659"/>
    <lineage>
        <taxon>unclassified sequences</taxon>
        <taxon>metagenomes</taxon>
        <taxon>ecological metagenomes</taxon>
    </lineage>
</organism>
<comment type="similarity">
    <text evidence="1">Belongs to the Fmt family.</text>
</comment>
<dbReference type="EMBL" id="MLJW01000132">
    <property type="protein sequence ID" value="OIQ97459.1"/>
    <property type="molecule type" value="Genomic_DNA"/>
</dbReference>
<dbReference type="InterPro" id="IPR005793">
    <property type="entry name" value="Formyl_trans_C"/>
</dbReference>
<dbReference type="InterPro" id="IPR005794">
    <property type="entry name" value="Fmt"/>
</dbReference>
<dbReference type="NCBIfam" id="TIGR00460">
    <property type="entry name" value="fmt"/>
    <property type="match status" value="1"/>
</dbReference>
<accession>A0A1J5S6P1</accession>
<proteinExistence type="inferred from homology"/>
<dbReference type="CDD" id="cd08646">
    <property type="entry name" value="FMT_core_Met-tRNA-FMT_N"/>
    <property type="match status" value="1"/>
</dbReference>
<dbReference type="Pfam" id="PF02911">
    <property type="entry name" value="Formyl_trans_C"/>
    <property type="match status" value="1"/>
</dbReference>
<evidence type="ECO:0000313" key="7">
    <source>
        <dbReference type="EMBL" id="OIQ97459.1"/>
    </source>
</evidence>
<dbReference type="InterPro" id="IPR041711">
    <property type="entry name" value="Met-tRNA-FMT_N"/>
</dbReference>
<dbReference type="InterPro" id="IPR037022">
    <property type="entry name" value="Formyl_trans_C_sf"/>
</dbReference>
<evidence type="ECO:0000256" key="3">
    <source>
        <dbReference type="ARBA" id="ARBA00022679"/>
    </source>
</evidence>
<dbReference type="SUPFAM" id="SSF53328">
    <property type="entry name" value="Formyltransferase"/>
    <property type="match status" value="1"/>
</dbReference>
<gene>
    <name evidence="7" type="primary">fmt_8</name>
    <name evidence="7" type="ORF">GALL_204690</name>
</gene>
<dbReference type="Gene3D" id="3.10.25.10">
    <property type="entry name" value="Formyl transferase, C-terminal domain"/>
    <property type="match status" value="1"/>
</dbReference>
<protein>
    <recommendedName>
        <fullName evidence="2">methionyl-tRNA formyltransferase</fullName>
        <ecNumber evidence="2">2.1.2.9</ecNumber>
    </recommendedName>
</protein>
<dbReference type="AlphaFoldDB" id="A0A1J5S6P1"/>
<keyword evidence="4" id="KW-0648">Protein biosynthesis</keyword>
<comment type="caution">
    <text evidence="7">The sequence shown here is derived from an EMBL/GenBank/DDBJ whole genome shotgun (WGS) entry which is preliminary data.</text>
</comment>
<dbReference type="HAMAP" id="MF_00182">
    <property type="entry name" value="Formyl_trans"/>
    <property type="match status" value="1"/>
</dbReference>
<evidence type="ECO:0000256" key="2">
    <source>
        <dbReference type="ARBA" id="ARBA00012261"/>
    </source>
</evidence>
<dbReference type="Gene3D" id="3.40.50.170">
    <property type="entry name" value="Formyl transferase, N-terminal domain"/>
    <property type="match status" value="1"/>
</dbReference>
<evidence type="ECO:0000259" key="5">
    <source>
        <dbReference type="Pfam" id="PF00551"/>
    </source>
</evidence>
<dbReference type="InterPro" id="IPR036477">
    <property type="entry name" value="Formyl_transf_N_sf"/>
</dbReference>
<sequence length="318" mass="35089">MAETKKSFSELRLIFMGTPEFAVASLDALLQAGCNIVAVVTAPDKPAGRGMKLTESAVKKYAVEKGLNILQPEKLKSPEFIETLISLKADLQIVVAFRMLPEIVWNMPPLGTINLHGSLLPQYRGAAPINWAVINGEKETGVTTFKLQHEIDTGNILLQKSFAIGDDDTAGDVHDKMKMIGADLLVETVKGIADGTLNEMPQRSTVNGLSSTELKHAPKIFTETCKIDWHKPVDEIHNLIRGLSPFPGAFSFLQNKMLKIYRSKKEIIIPTHSIGEVVSDGKTFLKFACSNGYIHVVELQLEGKKKMLVEDFLRGHKL</sequence>
<evidence type="ECO:0000256" key="1">
    <source>
        <dbReference type="ARBA" id="ARBA00010699"/>
    </source>
</evidence>
<name>A0A1J5S6P1_9ZZZZ</name>
<dbReference type="EC" id="2.1.2.9" evidence="2"/>
<dbReference type="InterPro" id="IPR044135">
    <property type="entry name" value="Met-tRNA-FMT_C"/>
</dbReference>
<dbReference type="PANTHER" id="PTHR11138">
    <property type="entry name" value="METHIONYL-TRNA FORMYLTRANSFERASE"/>
    <property type="match status" value="1"/>
</dbReference>
<dbReference type="Pfam" id="PF00551">
    <property type="entry name" value="Formyl_trans_N"/>
    <property type="match status" value="1"/>
</dbReference>